<name>A0ABU0EA33_9CELL</name>
<keyword evidence="2" id="KW-1185">Reference proteome</keyword>
<gene>
    <name evidence="1" type="ORF">J2X26_000418</name>
</gene>
<dbReference type="InterPro" id="IPR036890">
    <property type="entry name" value="HATPase_C_sf"/>
</dbReference>
<sequence>MTADAFGTAALRAAVLGAWRVSPARLREDANTEEDHARGYYRDRVVVELAQNAADAATRAGVPGRLLLRLARTEGDRLVLVAANTGAPLDADGVASLVSMRASAKRDDARAVGRFGVGFAAVRSVSDEISVLSTTGGLRFSVADTAELLAESSEDNPALADEVRRRDRSLPALRLPFPAEGTPPTGYDTAVVLELRDEVAADEVRSLLHDVGDPLLLALPGLVEIVVDDDTGPVRRLADVAERWTVATGEGELPLALMADRPVEERSARAWRVTWALPRGGAELARAQQVVHAPTPTDEPCTVPALLVATFPLDPSRRHVAPGALTEAVLDHAADVFARLAHGRASAGHDALALVPTGLAAGALDAALRDRIVDRLTRTPLLVPAAPVDEGALVVPERAVALAGSSVHDTGALAALGRRVAALVILPTGRESQARAVGVEIRSLADVVEDLPAASDGGWVELYDALALLADDPQSREALGAVPVPLADGRVVRGARGTVVLDPELAARLGDRTLATLGRWGVRVVDPAAAHPVLERLGAQAPDAVGLLTLDTVRRAVVDLADDESETDDVVDTVLTLVGAAEGTTLPSDALPWLGLLSLPAADGDRTPADSLVLPGSPAAQLLDDRVLGTVSAEAVDRWGAPTLTAVGVRSDLVLVRVPDVLADDLDALAGPASLRDGATDSATLAAQSLDGWDDYLAHLGERLGRGAYVGEAVAVADLDAVDPEAWPQVLGRIAGEPALRRALVDPVRGESSALAPSYTSWWLRERSDLGLGRPFAVGDRLGVVLPPAPDAVAHLDASVQRALGGVESLEELDGAGWTQLLDAWGPIGVSVDPELAVAVWRSMAPDEPPERLPAVVGPGRVAVVHAEDAAVADHPMWYQRTDVAALVPGTEATAALLDLPFAGDLADGAVTSGGEVGDVPAGVRALLPDAPDTWVQHDDLLVDGAPVDWWVEDSVVHAVHLAGLAAGLAQAAGRWDLRYAVEVLLTDPDRAAEIALDVVEGGRPEGRLSDLSGSR</sequence>
<comment type="caution">
    <text evidence="1">The sequence shown here is derived from an EMBL/GenBank/DDBJ whole genome shotgun (WGS) entry which is preliminary data.</text>
</comment>
<protein>
    <recommendedName>
        <fullName evidence="3">ATP-binding protein</fullName>
    </recommendedName>
</protein>
<evidence type="ECO:0000313" key="2">
    <source>
        <dbReference type="Proteomes" id="UP001239626"/>
    </source>
</evidence>
<evidence type="ECO:0008006" key="3">
    <source>
        <dbReference type="Google" id="ProtNLM"/>
    </source>
</evidence>
<dbReference type="RefSeq" id="WP_307489407.1">
    <property type="nucleotide sequence ID" value="NZ_JAUSVB010000001.1"/>
</dbReference>
<dbReference type="NCBIfam" id="NF047352">
    <property type="entry name" value="P_loop_sacsin"/>
    <property type="match status" value="1"/>
</dbReference>
<dbReference type="Proteomes" id="UP001239626">
    <property type="component" value="Unassembled WGS sequence"/>
</dbReference>
<reference evidence="1 2" key="1">
    <citation type="submission" date="2023-07" db="EMBL/GenBank/DDBJ databases">
        <title>Sorghum-associated microbial communities from plants grown in Nebraska, USA.</title>
        <authorList>
            <person name="Schachtman D."/>
        </authorList>
    </citation>
    <scope>NUCLEOTIDE SEQUENCE [LARGE SCALE GENOMIC DNA]</scope>
    <source>
        <strain evidence="1 2">BE332</strain>
    </source>
</reference>
<dbReference type="EMBL" id="JAUSVB010000001">
    <property type="protein sequence ID" value="MDQ0372121.1"/>
    <property type="molecule type" value="Genomic_DNA"/>
</dbReference>
<proteinExistence type="predicted"/>
<evidence type="ECO:0000313" key="1">
    <source>
        <dbReference type="EMBL" id="MDQ0372121.1"/>
    </source>
</evidence>
<dbReference type="SUPFAM" id="SSF55874">
    <property type="entry name" value="ATPase domain of HSP90 chaperone/DNA topoisomerase II/histidine kinase"/>
    <property type="match status" value="1"/>
</dbReference>
<accession>A0ABU0EA33</accession>
<organism evidence="1 2">
    <name type="scientific">Cellulomonas humilata</name>
    <dbReference type="NCBI Taxonomy" id="144055"/>
    <lineage>
        <taxon>Bacteria</taxon>
        <taxon>Bacillati</taxon>
        <taxon>Actinomycetota</taxon>
        <taxon>Actinomycetes</taxon>
        <taxon>Micrococcales</taxon>
        <taxon>Cellulomonadaceae</taxon>
        <taxon>Cellulomonas</taxon>
    </lineage>
</organism>